<evidence type="ECO:0000313" key="2">
    <source>
        <dbReference type="Proteomes" id="UP000076623"/>
    </source>
</evidence>
<dbReference type="Proteomes" id="UP000076623">
    <property type="component" value="Chromosome"/>
</dbReference>
<dbReference type="RefSeq" id="WP_066392026.1">
    <property type="nucleotide sequence ID" value="NZ_CP015378.1"/>
</dbReference>
<dbReference type="EMBL" id="CP015378">
    <property type="protein sequence ID" value="ANC76209.1"/>
    <property type="molecule type" value="Genomic_DNA"/>
</dbReference>
<evidence type="ECO:0000313" key="1">
    <source>
        <dbReference type="EMBL" id="ANC76209.1"/>
    </source>
</evidence>
<dbReference type="KEGG" id="fpn:ABE65_005045"/>
<dbReference type="SUPFAM" id="SSF53474">
    <property type="entry name" value="alpha/beta-Hydrolases"/>
    <property type="match status" value="1"/>
</dbReference>
<dbReference type="STRING" id="1221500.ABE65_005045"/>
<dbReference type="PIRSF" id="PIRSF033634">
    <property type="entry name" value="UCP033634"/>
    <property type="match status" value="1"/>
</dbReference>
<accession>A0A161IIL1</accession>
<dbReference type="InterPro" id="IPR029058">
    <property type="entry name" value="AB_hydrolase_fold"/>
</dbReference>
<reference evidence="1 2" key="1">
    <citation type="submission" date="2016-04" db="EMBL/GenBank/DDBJ databases">
        <title>Complete genome sequence of Fictibacillus phosphorivorans G25-29, a strain toxic to nematodes.</title>
        <authorList>
            <person name="Zheng Z."/>
        </authorList>
    </citation>
    <scope>NUCLEOTIDE SEQUENCE [LARGE SCALE GENOMIC DNA]</scope>
    <source>
        <strain evidence="1 2">G25-29</strain>
    </source>
</reference>
<evidence type="ECO:0008006" key="3">
    <source>
        <dbReference type="Google" id="ProtNLM"/>
    </source>
</evidence>
<name>A0A161IIL1_9BACL</name>
<dbReference type="AlphaFoldDB" id="A0A161IIL1"/>
<dbReference type="ESTHER" id="9baci-a0a161iil1">
    <property type="family name" value="UCP033634"/>
</dbReference>
<proteinExistence type="predicted"/>
<gene>
    <name evidence="1" type="ORF">ABE65_005045</name>
</gene>
<dbReference type="InterPro" id="IPR017018">
    <property type="entry name" value="UCP033634"/>
</dbReference>
<sequence>MKERSATISGYKNLKIPYVIQTKTDQPKGLAIMLPGIGYTVKSPLFHFSSGAFLNKGYDVLHVNYPYYSSDYEGYSFEEITSALINDVSTVLNQVIDHSIYKSFYVLGKSFGTMAMPTALDRLPTQNTKAIWLTPRLSSLPVYQTLRTCKQDSLCVIGDKDPFYDEEKINQIIDNSSIACMIHPTANHALEVDGDILSSIDMIKSVIKRIDDFISMKSGVLES</sequence>
<protein>
    <recommendedName>
        <fullName evidence="3">Alpha/beta hydrolase</fullName>
    </recommendedName>
</protein>
<organism evidence="1 2">
    <name type="scientific">Fictibacillus phosphorivorans</name>
    <dbReference type="NCBI Taxonomy" id="1221500"/>
    <lineage>
        <taxon>Bacteria</taxon>
        <taxon>Bacillati</taxon>
        <taxon>Bacillota</taxon>
        <taxon>Bacilli</taxon>
        <taxon>Bacillales</taxon>
        <taxon>Fictibacillaceae</taxon>
        <taxon>Fictibacillus</taxon>
    </lineage>
</organism>
<dbReference type="Gene3D" id="3.40.50.1820">
    <property type="entry name" value="alpha/beta hydrolase"/>
    <property type="match status" value="1"/>
</dbReference>
<keyword evidence="2" id="KW-1185">Reference proteome</keyword>